<keyword evidence="5" id="KW-0012">Acyltransferase</keyword>
<dbReference type="InterPro" id="IPR016181">
    <property type="entry name" value="Acyl_CoA_acyltransferase"/>
</dbReference>
<comment type="similarity">
    <text evidence="1">Belongs to the FemABX family.</text>
</comment>
<accession>A0A0G0X780</accession>
<evidence type="ECO:0000313" key="8">
    <source>
        <dbReference type="Proteomes" id="UP000034507"/>
    </source>
</evidence>
<keyword evidence="4" id="KW-0573">Peptidoglycan synthesis</keyword>
<keyword evidence="6" id="KW-0961">Cell wall biogenesis/degradation</keyword>
<reference evidence="7 8" key="1">
    <citation type="journal article" date="2015" name="Nature">
        <title>rRNA introns, odd ribosomes, and small enigmatic genomes across a large radiation of phyla.</title>
        <authorList>
            <person name="Brown C.T."/>
            <person name="Hug L.A."/>
            <person name="Thomas B.C."/>
            <person name="Sharon I."/>
            <person name="Castelle C.J."/>
            <person name="Singh A."/>
            <person name="Wilkins M.J."/>
            <person name="Williams K.H."/>
            <person name="Banfield J.F."/>
        </authorList>
    </citation>
    <scope>NUCLEOTIDE SEQUENCE [LARGE SCALE GENOMIC DNA]</scope>
</reference>
<dbReference type="EMBL" id="LCBX01000016">
    <property type="protein sequence ID" value="KKS20800.1"/>
    <property type="molecule type" value="Genomic_DNA"/>
</dbReference>
<dbReference type="Proteomes" id="UP000034507">
    <property type="component" value="Unassembled WGS sequence"/>
</dbReference>
<organism evidence="7 8">
    <name type="scientific">candidate division WWE3 bacterium GW2011_GWC1_41_7</name>
    <dbReference type="NCBI Taxonomy" id="1619119"/>
    <lineage>
        <taxon>Bacteria</taxon>
        <taxon>Katanobacteria</taxon>
    </lineage>
</organism>
<gene>
    <name evidence="7" type="ORF">UU77_C0016G0013</name>
</gene>
<dbReference type="GO" id="GO:0071555">
    <property type="term" value="P:cell wall organization"/>
    <property type="evidence" value="ECO:0007669"/>
    <property type="project" value="UniProtKB-KW"/>
</dbReference>
<dbReference type="GO" id="GO:0009252">
    <property type="term" value="P:peptidoglycan biosynthetic process"/>
    <property type="evidence" value="ECO:0007669"/>
    <property type="project" value="UniProtKB-KW"/>
</dbReference>
<dbReference type="InterPro" id="IPR003447">
    <property type="entry name" value="FEMABX"/>
</dbReference>
<dbReference type="Gene3D" id="3.40.630.30">
    <property type="match status" value="1"/>
</dbReference>
<dbReference type="PROSITE" id="PS51191">
    <property type="entry name" value="FEMABX"/>
    <property type="match status" value="1"/>
</dbReference>
<dbReference type="Pfam" id="PF02388">
    <property type="entry name" value="FemAB"/>
    <property type="match status" value="2"/>
</dbReference>
<proteinExistence type="inferred from homology"/>
<comment type="caution">
    <text evidence="7">The sequence shown here is derived from an EMBL/GenBank/DDBJ whole genome shotgun (WGS) entry which is preliminary data.</text>
</comment>
<dbReference type="GO" id="GO:0008360">
    <property type="term" value="P:regulation of cell shape"/>
    <property type="evidence" value="ECO:0007669"/>
    <property type="project" value="UniProtKB-KW"/>
</dbReference>
<evidence type="ECO:0000256" key="2">
    <source>
        <dbReference type="ARBA" id="ARBA00022679"/>
    </source>
</evidence>
<dbReference type="PANTHER" id="PTHR36174:SF1">
    <property type="entry name" value="LIPID II:GLYCINE GLYCYLTRANSFERASE"/>
    <property type="match status" value="1"/>
</dbReference>
<name>A0A0G0X780_UNCKA</name>
<dbReference type="SUPFAM" id="SSF55729">
    <property type="entry name" value="Acyl-CoA N-acyltransferases (Nat)"/>
    <property type="match status" value="1"/>
</dbReference>
<dbReference type="InterPro" id="IPR050644">
    <property type="entry name" value="PG_Glycine_Bridge_Synth"/>
</dbReference>
<dbReference type="PANTHER" id="PTHR36174">
    <property type="entry name" value="LIPID II:GLYCINE GLYCYLTRANSFERASE"/>
    <property type="match status" value="1"/>
</dbReference>
<evidence type="ECO:0000256" key="6">
    <source>
        <dbReference type="ARBA" id="ARBA00023316"/>
    </source>
</evidence>
<protein>
    <submittedName>
        <fullName evidence="7">Methicillin resistance protein</fullName>
    </submittedName>
</protein>
<dbReference type="AlphaFoldDB" id="A0A0G0X780"/>
<evidence type="ECO:0000256" key="1">
    <source>
        <dbReference type="ARBA" id="ARBA00009943"/>
    </source>
</evidence>
<sequence length="311" mass="35973">MALHIVQSPEWGKFKSSYGTPAVRVGEVQYTIHKIPFTSIYYAYCPKVDPLRIDWEPLKASLSENSCIAINFDVPNIIKGSQQESAATAVLSDKCIPAPRETFASSNIILDLTSTDEELLSNMHKKHRYNLGLAQRKGVTVRTGETEEDFDAFYTLLKDTSVRQKYYIHPRIYYKKLWDMLHPVGIVHMLTAYYEEKVLASWMLFIYDNVVYYPYGGSSEEHKNLFASTLVAWETIKLGKEKECHTFDMWGAAKNPEDESDTWHGFTSFKLKFGGKFVDYIGSYDWVLNKPLYDTFNFAQDVRWKILKTLR</sequence>
<keyword evidence="3" id="KW-0133">Cell shape</keyword>
<evidence type="ECO:0000256" key="5">
    <source>
        <dbReference type="ARBA" id="ARBA00023315"/>
    </source>
</evidence>
<dbReference type="GO" id="GO:0016755">
    <property type="term" value="F:aminoacyltransferase activity"/>
    <property type="evidence" value="ECO:0007669"/>
    <property type="project" value="InterPro"/>
</dbReference>
<keyword evidence="2" id="KW-0808">Transferase</keyword>
<evidence type="ECO:0000313" key="7">
    <source>
        <dbReference type="EMBL" id="KKS20800.1"/>
    </source>
</evidence>
<evidence type="ECO:0000256" key="4">
    <source>
        <dbReference type="ARBA" id="ARBA00022984"/>
    </source>
</evidence>
<evidence type="ECO:0000256" key="3">
    <source>
        <dbReference type="ARBA" id="ARBA00022960"/>
    </source>
</evidence>